<comment type="similarity">
    <text evidence="6">Belongs to the TRAFAC class dynamin-like GTPase superfamily. GB1/RHD3 GTPase family.</text>
</comment>
<organism evidence="9 10">
    <name type="scientific">Pleurodeles waltl</name>
    <name type="common">Iberian ribbed newt</name>
    <dbReference type="NCBI Taxonomy" id="8319"/>
    <lineage>
        <taxon>Eukaryota</taxon>
        <taxon>Metazoa</taxon>
        <taxon>Chordata</taxon>
        <taxon>Craniata</taxon>
        <taxon>Vertebrata</taxon>
        <taxon>Euteleostomi</taxon>
        <taxon>Amphibia</taxon>
        <taxon>Batrachia</taxon>
        <taxon>Caudata</taxon>
        <taxon>Salamandroidea</taxon>
        <taxon>Salamandridae</taxon>
        <taxon>Pleurodelinae</taxon>
        <taxon>Pleurodeles</taxon>
    </lineage>
</organism>
<dbReference type="InterPro" id="IPR027417">
    <property type="entry name" value="P-loop_NTPase"/>
</dbReference>
<keyword evidence="3" id="KW-0378">Hydrolase</keyword>
<evidence type="ECO:0000256" key="3">
    <source>
        <dbReference type="ARBA" id="ARBA00022801"/>
    </source>
</evidence>
<dbReference type="SUPFAM" id="SSF48340">
    <property type="entry name" value="Interferon-induced guanylate-binding protein 1 (GBP1), C-terminal domain"/>
    <property type="match status" value="1"/>
</dbReference>
<dbReference type="GO" id="GO:0003924">
    <property type="term" value="F:GTPase activity"/>
    <property type="evidence" value="ECO:0007669"/>
    <property type="project" value="InterPro"/>
</dbReference>
<evidence type="ECO:0000256" key="1">
    <source>
        <dbReference type="ARBA" id="ARBA00022588"/>
    </source>
</evidence>
<sequence length="627" mass="70667">MDAPICLIDNSANCQLHVNPRALDILKGINQPVVVVSVVGLYRTGKSFLMNKLAGQQKGFALGSTIQSHTKGIWMWCVPHPQKPNHTLVLLDTEGLGDVEKGDSKNDSWIFALAVLLSSTFVYNSMGTINQYALEQLHFVSELTDLIKVKSTGSADQADDDFEDESQFSRFFPNFVWVVRDFTLELKIDGQDVTEKEYLENSLALKRGCGKKVVDYNLPRECIRNFFPSRNCFVFVRPVSGKDINVMESLPESALDPQFMQQTRKFCDYVFQTAEVKKVKGGYQLNGRMFSSLVQTYVETILSGAVPCLENAVLSLATIENEAAVKEAAGHYASQMHQLLKFPAEVQELSHLHGKCEAEALQVYMRRSFKDDKGQYQHQLMCEIAEQYGNLLVKNEDVSLQKCRTLLRDLSVTLETNLRGGAYTQPGGYEIYTRDRDQVVMQFQASPNKGVKAQESLDEFLVSKRGEAEAILKADKSLSESEKKLADEKERVALIEQEKKVAEEKNLQAEQLLRDQERSHQESVAQLQCKMEEEAENIKKEAEKALESKLKIHEEMMEKGFQEKARMMESEISTLKSEVSEAKNKNFITDIIRGVGEGLSHAAKIIDIWKSRRSSSSRSSHPSGKAK</sequence>
<dbReference type="PANTHER" id="PTHR10751">
    <property type="entry name" value="GUANYLATE BINDING PROTEIN"/>
    <property type="match status" value="1"/>
</dbReference>
<proteinExistence type="inferred from homology"/>
<dbReference type="InterPro" id="IPR036543">
    <property type="entry name" value="Guanylate-bd_C_sf"/>
</dbReference>
<keyword evidence="5" id="KW-0342">GTP-binding</keyword>
<comment type="caution">
    <text evidence="9">The sequence shown here is derived from an EMBL/GenBank/DDBJ whole genome shotgun (WGS) entry which is preliminary data.</text>
</comment>
<dbReference type="FunFam" id="1.20.1000.10:FF:000001">
    <property type="entry name" value="Guanylate binding protein 1"/>
    <property type="match status" value="1"/>
</dbReference>
<dbReference type="InterPro" id="IPR003191">
    <property type="entry name" value="Guanylate-bd/ATL_C"/>
</dbReference>
<evidence type="ECO:0000256" key="5">
    <source>
        <dbReference type="ARBA" id="ARBA00023134"/>
    </source>
</evidence>
<dbReference type="Pfam" id="PF02263">
    <property type="entry name" value="GBP"/>
    <property type="match status" value="1"/>
</dbReference>
<name>A0AAV7PXL5_PLEWA</name>
<dbReference type="SUPFAM" id="SSF52540">
    <property type="entry name" value="P-loop containing nucleoside triphosphate hydrolases"/>
    <property type="match status" value="1"/>
</dbReference>
<evidence type="ECO:0000259" key="8">
    <source>
        <dbReference type="PROSITE" id="PS51715"/>
    </source>
</evidence>
<dbReference type="Proteomes" id="UP001066276">
    <property type="component" value="Chromosome 7"/>
</dbReference>
<keyword evidence="4" id="KW-0391">Immunity</keyword>
<dbReference type="InterPro" id="IPR037684">
    <property type="entry name" value="GBP_C"/>
</dbReference>
<evidence type="ECO:0000313" key="9">
    <source>
        <dbReference type="EMBL" id="KAJ1132938.1"/>
    </source>
</evidence>
<reference evidence="9" key="1">
    <citation type="journal article" date="2022" name="bioRxiv">
        <title>Sequencing and chromosome-scale assembly of the giantPleurodeles waltlgenome.</title>
        <authorList>
            <person name="Brown T."/>
            <person name="Elewa A."/>
            <person name="Iarovenko S."/>
            <person name="Subramanian E."/>
            <person name="Araus A.J."/>
            <person name="Petzold A."/>
            <person name="Susuki M."/>
            <person name="Suzuki K.-i.T."/>
            <person name="Hayashi T."/>
            <person name="Toyoda A."/>
            <person name="Oliveira C."/>
            <person name="Osipova E."/>
            <person name="Leigh N.D."/>
            <person name="Simon A."/>
            <person name="Yun M.H."/>
        </authorList>
    </citation>
    <scope>NUCLEOTIDE SEQUENCE</scope>
    <source>
        <strain evidence="9">20211129_DDA</strain>
        <tissue evidence="9">Liver</tissue>
    </source>
</reference>
<dbReference type="AlphaFoldDB" id="A0AAV7PXL5"/>
<keyword evidence="10" id="KW-1185">Reference proteome</keyword>
<dbReference type="CDD" id="cd16269">
    <property type="entry name" value="GBP_C"/>
    <property type="match status" value="1"/>
</dbReference>
<dbReference type="Gene3D" id="1.20.1000.10">
    <property type="entry name" value="Guanylate-binding protein, C-terminal domain"/>
    <property type="match status" value="1"/>
</dbReference>
<dbReference type="InterPro" id="IPR015894">
    <property type="entry name" value="Guanylate-bd_N"/>
</dbReference>
<dbReference type="CDD" id="cd01851">
    <property type="entry name" value="GBP"/>
    <property type="match status" value="1"/>
</dbReference>
<evidence type="ECO:0000256" key="7">
    <source>
        <dbReference type="SAM" id="Coils"/>
    </source>
</evidence>
<keyword evidence="7" id="KW-0175">Coiled coil</keyword>
<dbReference type="PROSITE" id="PS51715">
    <property type="entry name" value="G_GB1_RHD3"/>
    <property type="match status" value="1"/>
</dbReference>
<dbReference type="Gene3D" id="3.40.50.300">
    <property type="entry name" value="P-loop containing nucleotide triphosphate hydrolases"/>
    <property type="match status" value="1"/>
</dbReference>
<protein>
    <recommendedName>
        <fullName evidence="8">GB1/RHD3-type G domain-containing protein</fullName>
    </recommendedName>
</protein>
<dbReference type="EMBL" id="JANPWB010000011">
    <property type="protein sequence ID" value="KAJ1132938.1"/>
    <property type="molecule type" value="Genomic_DNA"/>
</dbReference>
<dbReference type="GO" id="GO:0005525">
    <property type="term" value="F:GTP binding"/>
    <property type="evidence" value="ECO:0007669"/>
    <property type="project" value="UniProtKB-KW"/>
</dbReference>
<feature type="coiled-coil region" evidence="7">
    <location>
        <begin position="471"/>
        <end position="585"/>
    </location>
</feature>
<keyword evidence="1" id="KW-0399">Innate immunity</keyword>
<evidence type="ECO:0000313" key="10">
    <source>
        <dbReference type="Proteomes" id="UP001066276"/>
    </source>
</evidence>
<keyword evidence="2" id="KW-0547">Nucleotide-binding</keyword>
<dbReference type="GO" id="GO:0045087">
    <property type="term" value="P:innate immune response"/>
    <property type="evidence" value="ECO:0007669"/>
    <property type="project" value="UniProtKB-KW"/>
</dbReference>
<evidence type="ECO:0000256" key="2">
    <source>
        <dbReference type="ARBA" id="ARBA00022741"/>
    </source>
</evidence>
<gene>
    <name evidence="9" type="ORF">NDU88_011239</name>
</gene>
<evidence type="ECO:0000256" key="6">
    <source>
        <dbReference type="PROSITE-ProRule" id="PRU01052"/>
    </source>
</evidence>
<dbReference type="FunFam" id="3.40.50.300:FF:002830">
    <property type="entry name" value="Guanylate-binding protein 2"/>
    <property type="match status" value="1"/>
</dbReference>
<dbReference type="InterPro" id="IPR030386">
    <property type="entry name" value="G_GB1_RHD3_dom"/>
</dbReference>
<accession>A0AAV7PXL5</accession>
<dbReference type="Pfam" id="PF02841">
    <property type="entry name" value="GBP_C"/>
    <property type="match status" value="1"/>
</dbReference>
<feature type="domain" description="GB1/RHD3-type G" evidence="8">
    <location>
        <begin position="30"/>
        <end position="275"/>
    </location>
</feature>
<evidence type="ECO:0000256" key="4">
    <source>
        <dbReference type="ARBA" id="ARBA00022859"/>
    </source>
</evidence>